<keyword evidence="5 10" id="KW-0812">Transmembrane</keyword>
<keyword evidence="8 10" id="KW-0811">Translocation</keyword>
<dbReference type="PANTHER" id="PTHR30081:SF8">
    <property type="entry name" value="PROTEIN TRANSLOCASE SUBUNIT SECF"/>
    <property type="match status" value="1"/>
</dbReference>
<dbReference type="GO" id="GO:0005886">
    <property type="term" value="C:plasma membrane"/>
    <property type="evidence" value="ECO:0007669"/>
    <property type="project" value="UniProtKB-SubCell"/>
</dbReference>
<reference evidence="12 13" key="1">
    <citation type="journal article" date="2016" name="Nat. Commun.">
        <title>Thousands of microbial genomes shed light on interconnected biogeochemical processes in an aquifer system.</title>
        <authorList>
            <person name="Anantharaman K."/>
            <person name="Brown C.T."/>
            <person name="Hug L.A."/>
            <person name="Sharon I."/>
            <person name="Castelle C.J."/>
            <person name="Probst A.J."/>
            <person name="Thomas B.C."/>
            <person name="Singh A."/>
            <person name="Wilkins M.J."/>
            <person name="Karaoz U."/>
            <person name="Brodie E.L."/>
            <person name="Williams K.H."/>
            <person name="Hubbard S.S."/>
            <person name="Banfield J.F."/>
        </authorList>
    </citation>
    <scope>NUCLEOTIDE SEQUENCE [LARGE SCALE GENOMIC DNA]</scope>
</reference>
<dbReference type="Pfam" id="PF07549">
    <property type="entry name" value="Sec_GG"/>
    <property type="match status" value="1"/>
</dbReference>
<dbReference type="InterPro" id="IPR000731">
    <property type="entry name" value="SSD"/>
</dbReference>
<dbReference type="STRING" id="1801766.A2997_00625"/>
<dbReference type="Gene3D" id="1.20.1640.10">
    <property type="entry name" value="Multidrug efflux transporter AcrB transmembrane domain"/>
    <property type="match status" value="1"/>
</dbReference>
<dbReference type="GO" id="GO:0065002">
    <property type="term" value="P:intracellular protein transmembrane transport"/>
    <property type="evidence" value="ECO:0007669"/>
    <property type="project" value="UniProtKB-UniRule"/>
</dbReference>
<dbReference type="InterPro" id="IPR048634">
    <property type="entry name" value="SecD_SecF_C"/>
</dbReference>
<evidence type="ECO:0000256" key="6">
    <source>
        <dbReference type="ARBA" id="ARBA00022927"/>
    </source>
</evidence>
<sequence>MMFIIKNKFIYLGISSVLVIVSLIIIFTKGLNISIDFTGGSVMEVSYDVRPDIATIQSSFSELKYTGTVQPFGEKNIIVKTRDLSEKERENLVGTLTVDGHTPKIERFNSVGPSVGKELRSKAIIAMIIVMVMIILFVAYAFRHVARGRDGKRLGPSSSLYGVYAVVALLHDVVIPTGVFALLNIEVNSLFIVGLLSILGLSVNDTIVTFDRIRENLRTNSENKIAESFSNIVGRSITQTITRSISTSLTIMITLLILFLIGPESTKVLALVMLIGTFIGTYSSIFVASPLLVLSYKEVKE</sequence>
<feature type="transmembrane region" description="Helical" evidence="10">
    <location>
        <begin position="268"/>
        <end position="294"/>
    </location>
</feature>
<evidence type="ECO:0000256" key="4">
    <source>
        <dbReference type="ARBA" id="ARBA00022519"/>
    </source>
</evidence>
<feature type="transmembrane region" description="Helical" evidence="10">
    <location>
        <begin position="163"/>
        <end position="183"/>
    </location>
</feature>
<evidence type="ECO:0000313" key="12">
    <source>
        <dbReference type="EMBL" id="OGI84048.1"/>
    </source>
</evidence>
<dbReference type="PANTHER" id="PTHR30081">
    <property type="entry name" value="PROTEIN-EXPORT MEMBRANE PROTEIN SEC"/>
    <property type="match status" value="1"/>
</dbReference>
<dbReference type="AlphaFoldDB" id="A0A1F6WQ92"/>
<comment type="subunit">
    <text evidence="10">Forms a complex with SecD. Part of the essential Sec protein translocation apparatus which comprises SecA, SecYEG and auxiliary proteins SecDF. Other proteins may also be involved.</text>
</comment>
<organism evidence="12 13">
    <name type="scientific">Candidatus Nomurabacteria bacterium RIFCSPLOWO2_01_FULL_36_10b</name>
    <dbReference type="NCBI Taxonomy" id="1801766"/>
    <lineage>
        <taxon>Bacteria</taxon>
        <taxon>Candidatus Nomuraibacteriota</taxon>
    </lineage>
</organism>
<comment type="similarity">
    <text evidence="10">Belongs to the SecD/SecF family. SecF subfamily.</text>
</comment>
<evidence type="ECO:0000256" key="1">
    <source>
        <dbReference type="ARBA" id="ARBA00004651"/>
    </source>
</evidence>
<evidence type="ECO:0000256" key="7">
    <source>
        <dbReference type="ARBA" id="ARBA00022989"/>
    </source>
</evidence>
<keyword evidence="4" id="KW-0997">Cell inner membrane</keyword>
<feature type="transmembrane region" description="Helical" evidence="10">
    <location>
        <begin position="9"/>
        <end position="27"/>
    </location>
</feature>
<feature type="transmembrane region" description="Helical" evidence="10">
    <location>
        <begin position="123"/>
        <end position="142"/>
    </location>
</feature>
<dbReference type="InterPro" id="IPR022813">
    <property type="entry name" value="SecD/SecF_arch_bac"/>
</dbReference>
<dbReference type="Pfam" id="PF02355">
    <property type="entry name" value="SecD_SecF_C"/>
    <property type="match status" value="2"/>
</dbReference>
<dbReference type="Proteomes" id="UP000179448">
    <property type="component" value="Unassembled WGS sequence"/>
</dbReference>
<comment type="subcellular location">
    <subcellularLocation>
        <location evidence="1 10">Cell membrane</location>
        <topology evidence="1 10">Multi-pass membrane protein</topology>
    </subcellularLocation>
</comment>
<dbReference type="HAMAP" id="MF_01464_B">
    <property type="entry name" value="SecF_B"/>
    <property type="match status" value="1"/>
</dbReference>
<evidence type="ECO:0000256" key="2">
    <source>
        <dbReference type="ARBA" id="ARBA00022448"/>
    </source>
</evidence>
<keyword evidence="9 10" id="KW-0472">Membrane</keyword>
<keyword evidence="2 10" id="KW-0813">Transport</keyword>
<gene>
    <name evidence="10" type="primary">secF</name>
    <name evidence="12" type="ORF">A2997_00625</name>
</gene>
<dbReference type="InterPro" id="IPR005665">
    <property type="entry name" value="SecF_bac"/>
</dbReference>
<dbReference type="PROSITE" id="PS50156">
    <property type="entry name" value="SSD"/>
    <property type="match status" value="1"/>
</dbReference>
<evidence type="ECO:0000259" key="11">
    <source>
        <dbReference type="PROSITE" id="PS50156"/>
    </source>
</evidence>
<evidence type="ECO:0000313" key="13">
    <source>
        <dbReference type="Proteomes" id="UP000179448"/>
    </source>
</evidence>
<dbReference type="InterPro" id="IPR022646">
    <property type="entry name" value="SecD/SecF_CS"/>
</dbReference>
<evidence type="ECO:0000256" key="10">
    <source>
        <dbReference type="HAMAP-Rule" id="MF_01464"/>
    </source>
</evidence>
<dbReference type="NCBIfam" id="TIGR00966">
    <property type="entry name" value="transloc_SecF"/>
    <property type="match status" value="1"/>
</dbReference>
<dbReference type="GO" id="GO:0015450">
    <property type="term" value="F:protein-transporting ATPase activity"/>
    <property type="evidence" value="ECO:0007669"/>
    <property type="project" value="InterPro"/>
</dbReference>
<evidence type="ECO:0000256" key="5">
    <source>
        <dbReference type="ARBA" id="ARBA00022692"/>
    </source>
</evidence>
<dbReference type="GO" id="GO:0006605">
    <property type="term" value="P:protein targeting"/>
    <property type="evidence" value="ECO:0007669"/>
    <property type="project" value="UniProtKB-UniRule"/>
</dbReference>
<protein>
    <recommendedName>
        <fullName evidence="10">Protein-export membrane protein SecF</fullName>
    </recommendedName>
</protein>
<comment type="caution">
    <text evidence="12">The sequence shown here is derived from an EMBL/GenBank/DDBJ whole genome shotgun (WGS) entry which is preliminary data.</text>
</comment>
<name>A0A1F6WQ92_9BACT</name>
<feature type="domain" description="SSD" evidence="11">
    <location>
        <begin position="126"/>
        <end position="294"/>
    </location>
</feature>
<evidence type="ECO:0000256" key="9">
    <source>
        <dbReference type="ARBA" id="ARBA00023136"/>
    </source>
</evidence>
<keyword evidence="7 10" id="KW-1133">Transmembrane helix</keyword>
<feature type="transmembrane region" description="Helical" evidence="10">
    <location>
        <begin position="245"/>
        <end position="262"/>
    </location>
</feature>
<keyword evidence="3 10" id="KW-1003">Cell membrane</keyword>
<evidence type="ECO:0000256" key="8">
    <source>
        <dbReference type="ARBA" id="ARBA00023010"/>
    </source>
</evidence>
<dbReference type="EMBL" id="MFUQ01000004">
    <property type="protein sequence ID" value="OGI84048.1"/>
    <property type="molecule type" value="Genomic_DNA"/>
</dbReference>
<dbReference type="InterPro" id="IPR022645">
    <property type="entry name" value="SecD/SecF_bac"/>
</dbReference>
<evidence type="ECO:0000256" key="3">
    <source>
        <dbReference type="ARBA" id="ARBA00022475"/>
    </source>
</evidence>
<proteinExistence type="inferred from homology"/>
<comment type="function">
    <text evidence="10">Part of the Sec protein translocase complex. Interacts with the SecYEG preprotein conducting channel. SecDF uses the proton motive force (PMF) to complete protein translocation after the ATP-dependent function of SecA.</text>
</comment>
<dbReference type="SUPFAM" id="SSF82866">
    <property type="entry name" value="Multidrug efflux transporter AcrB transmembrane domain"/>
    <property type="match status" value="1"/>
</dbReference>
<dbReference type="PRINTS" id="PR01755">
    <property type="entry name" value="SECFTRNLCASE"/>
</dbReference>
<feature type="transmembrane region" description="Helical" evidence="10">
    <location>
        <begin position="189"/>
        <end position="210"/>
    </location>
</feature>
<keyword evidence="6 10" id="KW-0653">Protein transport</keyword>
<accession>A0A1F6WQ92</accession>
<dbReference type="GO" id="GO:0043952">
    <property type="term" value="P:protein transport by the Sec complex"/>
    <property type="evidence" value="ECO:0007669"/>
    <property type="project" value="UniProtKB-UniRule"/>
</dbReference>